<dbReference type="Pfam" id="PF02589">
    <property type="entry name" value="LUD_dom"/>
    <property type="match status" value="1"/>
</dbReference>
<feature type="domain" description="LUD" evidence="1">
    <location>
        <begin position="43"/>
        <end position="219"/>
    </location>
</feature>
<dbReference type="RefSeq" id="WP_236891872.1">
    <property type="nucleotide sequence ID" value="NZ_AP024488.1"/>
</dbReference>
<gene>
    <name evidence="2" type="ORF">DSLASN_12400</name>
</gene>
<protein>
    <recommendedName>
        <fullName evidence="1">LUD domain-containing protein</fullName>
    </recommendedName>
</protein>
<accession>A0ABM7PEF3</accession>
<dbReference type="PANTHER" id="PTHR43682">
    <property type="entry name" value="LACTATE UTILIZATION PROTEIN C"/>
    <property type="match status" value="1"/>
</dbReference>
<evidence type="ECO:0000259" key="1">
    <source>
        <dbReference type="Pfam" id="PF02589"/>
    </source>
</evidence>
<sequence length="220" mass="24456">MSRPSARTQIFSRLYKNAGMIAPYTPEAPAWTPPALTPAKRVARFVELMEAVRSEVYRVKGDAWVDALRKLMRTRELATLAYGKGTWCGDLLEKSWKEKPHPTDLIPWTRDVEEFRDELFGINAGITTTMGGIAEAAALILWPTPEEPRLLSLVPPVHIALVKAKEIVTSFPEAIKKLDWANKAPTNSLLISGPSKTADIELILQFGVHGPTDLIVFVIE</sequence>
<dbReference type="InterPro" id="IPR024185">
    <property type="entry name" value="FTHF_cligase-like_sf"/>
</dbReference>
<organism evidence="2 3">
    <name type="scientific">Desulfoluna limicola</name>
    <dbReference type="NCBI Taxonomy" id="2810562"/>
    <lineage>
        <taxon>Bacteria</taxon>
        <taxon>Pseudomonadati</taxon>
        <taxon>Thermodesulfobacteriota</taxon>
        <taxon>Desulfobacteria</taxon>
        <taxon>Desulfobacterales</taxon>
        <taxon>Desulfolunaceae</taxon>
        <taxon>Desulfoluna</taxon>
    </lineage>
</organism>
<dbReference type="InterPro" id="IPR037171">
    <property type="entry name" value="NagB/RpiA_transferase-like"/>
</dbReference>
<name>A0ABM7PEF3_9BACT</name>
<dbReference type="Gene3D" id="3.40.50.10420">
    <property type="entry name" value="NagB/RpiA/CoA transferase-like"/>
    <property type="match status" value="1"/>
</dbReference>
<dbReference type="Proteomes" id="UP001320148">
    <property type="component" value="Chromosome"/>
</dbReference>
<dbReference type="PANTHER" id="PTHR43682:SF1">
    <property type="entry name" value="LACTATE UTILIZATION PROTEIN C"/>
    <property type="match status" value="1"/>
</dbReference>
<dbReference type="InterPro" id="IPR003741">
    <property type="entry name" value="LUD_dom"/>
</dbReference>
<keyword evidence="3" id="KW-1185">Reference proteome</keyword>
<dbReference type="EMBL" id="AP024488">
    <property type="protein sequence ID" value="BCS95608.1"/>
    <property type="molecule type" value="Genomic_DNA"/>
</dbReference>
<evidence type="ECO:0000313" key="2">
    <source>
        <dbReference type="EMBL" id="BCS95608.1"/>
    </source>
</evidence>
<evidence type="ECO:0000313" key="3">
    <source>
        <dbReference type="Proteomes" id="UP001320148"/>
    </source>
</evidence>
<reference evidence="2 3" key="1">
    <citation type="submission" date="2021-02" db="EMBL/GenBank/DDBJ databases">
        <title>Complete genome of Desulfoluna sp. strain ASN36.</title>
        <authorList>
            <person name="Takahashi A."/>
            <person name="Kojima H."/>
            <person name="Fukui M."/>
        </authorList>
    </citation>
    <scope>NUCLEOTIDE SEQUENCE [LARGE SCALE GENOMIC DNA]</scope>
    <source>
        <strain evidence="2 3">ASN36</strain>
    </source>
</reference>
<proteinExistence type="predicted"/>
<dbReference type="SUPFAM" id="SSF100950">
    <property type="entry name" value="NagB/RpiA/CoA transferase-like"/>
    <property type="match status" value="1"/>
</dbReference>